<keyword evidence="5" id="KW-1185">Reference proteome</keyword>
<name>A0A2G5BDP3_COERN</name>
<feature type="domain" description="AB hydrolase-1" evidence="3">
    <location>
        <begin position="24"/>
        <end position="258"/>
    </location>
</feature>
<protein>
    <submittedName>
        <fullName evidence="4">Abhydrolase domain-containing protein C22H12.03</fullName>
    </submittedName>
</protein>
<dbReference type="SUPFAM" id="SSF53474">
    <property type="entry name" value="alpha/beta-Hydrolases"/>
    <property type="match status" value="1"/>
</dbReference>
<dbReference type="GO" id="GO:0005739">
    <property type="term" value="C:mitochondrion"/>
    <property type="evidence" value="ECO:0007669"/>
    <property type="project" value="TreeGrafter"/>
</dbReference>
<evidence type="ECO:0000313" key="5">
    <source>
        <dbReference type="Proteomes" id="UP000242474"/>
    </source>
</evidence>
<comment type="similarity">
    <text evidence="1">Belongs to the AB hydrolase superfamily.</text>
</comment>
<keyword evidence="2 4" id="KW-0378">Hydrolase</keyword>
<dbReference type="InterPro" id="IPR029058">
    <property type="entry name" value="AB_hydrolase_fold"/>
</dbReference>
<evidence type="ECO:0000256" key="2">
    <source>
        <dbReference type="ARBA" id="ARBA00022801"/>
    </source>
</evidence>
<dbReference type="EMBL" id="KZ303496">
    <property type="protein sequence ID" value="PIA17125.1"/>
    <property type="molecule type" value="Genomic_DNA"/>
</dbReference>
<dbReference type="STRING" id="763665.A0A2G5BDP3"/>
<dbReference type="PANTHER" id="PTHR46118">
    <property type="entry name" value="PROTEIN ABHD11"/>
    <property type="match status" value="1"/>
</dbReference>
<proteinExistence type="inferred from homology"/>
<accession>A0A2G5BDP3</accession>
<evidence type="ECO:0000259" key="3">
    <source>
        <dbReference type="Pfam" id="PF00561"/>
    </source>
</evidence>
<dbReference type="OrthoDB" id="8119704at2759"/>
<dbReference type="FunFam" id="3.40.50.1820:FF:000039">
    <property type="entry name" value="Esterase ybfF"/>
    <property type="match status" value="1"/>
</dbReference>
<evidence type="ECO:0000313" key="4">
    <source>
        <dbReference type="EMBL" id="PIA17125.1"/>
    </source>
</evidence>
<dbReference type="Proteomes" id="UP000242474">
    <property type="component" value="Unassembled WGS sequence"/>
</dbReference>
<evidence type="ECO:0000256" key="1">
    <source>
        <dbReference type="ARBA" id="ARBA00008645"/>
    </source>
</evidence>
<dbReference type="Gene3D" id="3.40.50.1820">
    <property type="entry name" value="alpha/beta hydrolase"/>
    <property type="match status" value="1"/>
</dbReference>
<dbReference type="AlphaFoldDB" id="A0A2G5BDP3"/>
<reference evidence="4 5" key="1">
    <citation type="journal article" date="2015" name="Genome Biol. Evol.">
        <title>Phylogenomic analyses indicate that early fungi evolved digesting cell walls of algal ancestors of land plants.</title>
        <authorList>
            <person name="Chang Y."/>
            <person name="Wang S."/>
            <person name="Sekimoto S."/>
            <person name="Aerts A.L."/>
            <person name="Choi C."/>
            <person name="Clum A."/>
            <person name="LaButti K.M."/>
            <person name="Lindquist E.A."/>
            <person name="Yee Ngan C."/>
            <person name="Ohm R.A."/>
            <person name="Salamov A.A."/>
            <person name="Grigoriev I.V."/>
            <person name="Spatafora J.W."/>
            <person name="Berbee M.L."/>
        </authorList>
    </citation>
    <scope>NUCLEOTIDE SEQUENCE [LARGE SCALE GENOMIC DNA]</scope>
    <source>
        <strain evidence="4 5">NRRL 1564</strain>
    </source>
</reference>
<dbReference type="InterPro" id="IPR000073">
    <property type="entry name" value="AB_hydrolase_1"/>
</dbReference>
<dbReference type="Pfam" id="PF00561">
    <property type="entry name" value="Abhydrolase_1"/>
    <property type="match status" value="1"/>
</dbReference>
<dbReference type="PANTHER" id="PTHR46118:SF4">
    <property type="entry name" value="PROTEIN ABHD11"/>
    <property type="match status" value="1"/>
</dbReference>
<gene>
    <name evidence="4" type="ORF">COEREDRAFT_41751</name>
</gene>
<dbReference type="GO" id="GO:0052689">
    <property type="term" value="F:carboxylic ester hydrolase activity"/>
    <property type="evidence" value="ECO:0007669"/>
    <property type="project" value="TreeGrafter"/>
</dbReference>
<sequence length="274" mass="31103">MSTVPLAFTRITAEKDAIADEGKPPLVILHGLFGSKQNWGAISKQLSRTLSRDTYCVDLRNHGDSPHQSPHTYAAMSEDIVRFIKDHQLNKPILIGHSMGGKVVMQTALERPDLVSQLIVDDMVPIKFGLAHDFSAYVRKLLEIERSNIISQKEADRILSQTEPDLSIRQFLLTNMKKSQNDGTKGSYKSRIPLKLLGDSLTDVMNWEDSDKIYNGPTLFIGGKRSPYVKPTSYPAMKRYFPKYEISELDTGHWVHAEMPREFMKLVEDFISKH</sequence>
<organism evidence="4 5">
    <name type="scientific">Coemansia reversa (strain ATCC 12441 / NRRL 1564)</name>
    <dbReference type="NCBI Taxonomy" id="763665"/>
    <lineage>
        <taxon>Eukaryota</taxon>
        <taxon>Fungi</taxon>
        <taxon>Fungi incertae sedis</taxon>
        <taxon>Zoopagomycota</taxon>
        <taxon>Kickxellomycotina</taxon>
        <taxon>Kickxellomycetes</taxon>
        <taxon>Kickxellales</taxon>
        <taxon>Kickxellaceae</taxon>
        <taxon>Coemansia</taxon>
    </lineage>
</organism>